<dbReference type="InterPro" id="IPR004846">
    <property type="entry name" value="T2SS/T3SS_dom"/>
</dbReference>
<evidence type="ECO:0000313" key="9">
    <source>
        <dbReference type="Proteomes" id="UP000233256"/>
    </source>
</evidence>
<protein>
    <recommendedName>
        <fullName evidence="10">BON domain-containing protein</fullName>
    </recommendedName>
</protein>
<comment type="similarity">
    <text evidence="4">Belongs to the bacterial secretin family.</text>
</comment>
<name>A0A2N1PPW8_9BACT</name>
<proteinExistence type="inferred from homology"/>
<keyword evidence="3" id="KW-0472">Membrane</keyword>
<dbReference type="Pfam" id="PF04972">
    <property type="entry name" value="BON"/>
    <property type="match status" value="1"/>
</dbReference>
<dbReference type="InterPro" id="IPR050810">
    <property type="entry name" value="Bact_Secretion_Sys_Channel"/>
</dbReference>
<dbReference type="GO" id="GO:0015627">
    <property type="term" value="C:type II protein secretion system complex"/>
    <property type="evidence" value="ECO:0007669"/>
    <property type="project" value="TreeGrafter"/>
</dbReference>
<organism evidence="8 9">
    <name type="scientific">Candidatus Wallbacteria bacterium HGW-Wallbacteria-1</name>
    <dbReference type="NCBI Taxonomy" id="2013854"/>
    <lineage>
        <taxon>Bacteria</taxon>
        <taxon>Candidatus Walliibacteriota</taxon>
    </lineage>
</organism>
<dbReference type="Pfam" id="PF13629">
    <property type="entry name" value="T2SS-T3SS_pil_N"/>
    <property type="match status" value="1"/>
</dbReference>
<evidence type="ECO:0000256" key="3">
    <source>
        <dbReference type="ARBA" id="ARBA00023136"/>
    </source>
</evidence>
<evidence type="ECO:0000256" key="1">
    <source>
        <dbReference type="ARBA" id="ARBA00004370"/>
    </source>
</evidence>
<dbReference type="AlphaFoldDB" id="A0A2N1PPW8"/>
<evidence type="ECO:0008006" key="10">
    <source>
        <dbReference type="Google" id="ProtNLM"/>
    </source>
</evidence>
<comment type="subcellular location">
    <subcellularLocation>
        <location evidence="1">Membrane</location>
    </subcellularLocation>
</comment>
<evidence type="ECO:0000259" key="6">
    <source>
        <dbReference type="Pfam" id="PF04972"/>
    </source>
</evidence>
<dbReference type="EMBL" id="PGXC01000005">
    <property type="protein sequence ID" value="PKK90385.1"/>
    <property type="molecule type" value="Genomic_DNA"/>
</dbReference>
<keyword evidence="2" id="KW-0732">Signal</keyword>
<evidence type="ECO:0000259" key="7">
    <source>
        <dbReference type="Pfam" id="PF13629"/>
    </source>
</evidence>
<comment type="caution">
    <text evidence="8">The sequence shown here is derived from an EMBL/GenBank/DDBJ whole genome shotgun (WGS) entry which is preliminary data.</text>
</comment>
<feature type="domain" description="BON" evidence="6">
    <location>
        <begin position="143"/>
        <end position="192"/>
    </location>
</feature>
<dbReference type="InterPro" id="IPR032789">
    <property type="entry name" value="T2SS-T3SS_pil_N"/>
</dbReference>
<dbReference type="PANTHER" id="PTHR30332">
    <property type="entry name" value="PROBABLE GENERAL SECRETION PATHWAY PROTEIN D"/>
    <property type="match status" value="1"/>
</dbReference>
<dbReference type="PANTHER" id="PTHR30332:SF24">
    <property type="entry name" value="SECRETIN GSPD-RELATED"/>
    <property type="match status" value="1"/>
</dbReference>
<dbReference type="GO" id="GO:0016020">
    <property type="term" value="C:membrane"/>
    <property type="evidence" value="ECO:0007669"/>
    <property type="project" value="UniProtKB-SubCell"/>
</dbReference>
<dbReference type="Proteomes" id="UP000233256">
    <property type="component" value="Unassembled WGS sequence"/>
</dbReference>
<feature type="domain" description="Type II/III secretion system secretin-like" evidence="5">
    <location>
        <begin position="441"/>
        <end position="597"/>
    </location>
</feature>
<evidence type="ECO:0000259" key="5">
    <source>
        <dbReference type="Pfam" id="PF00263"/>
    </source>
</evidence>
<accession>A0A2N1PPW8</accession>
<dbReference type="PRINTS" id="PR00811">
    <property type="entry name" value="BCTERIALGSPD"/>
</dbReference>
<dbReference type="InterPro" id="IPR001775">
    <property type="entry name" value="GspD/PilQ"/>
</dbReference>
<dbReference type="GO" id="GO:0009306">
    <property type="term" value="P:protein secretion"/>
    <property type="evidence" value="ECO:0007669"/>
    <property type="project" value="InterPro"/>
</dbReference>
<reference evidence="8 9" key="1">
    <citation type="journal article" date="2017" name="ISME J.">
        <title>Potential for microbial H2 and metal transformations associated with novel bacteria and archaea in deep terrestrial subsurface sediments.</title>
        <authorList>
            <person name="Hernsdorf A.W."/>
            <person name="Amano Y."/>
            <person name="Miyakawa K."/>
            <person name="Ise K."/>
            <person name="Suzuki Y."/>
            <person name="Anantharaman K."/>
            <person name="Probst A."/>
            <person name="Burstein D."/>
            <person name="Thomas B.C."/>
            <person name="Banfield J.F."/>
        </authorList>
    </citation>
    <scope>NUCLEOTIDE SEQUENCE [LARGE SCALE GENOMIC DNA]</scope>
    <source>
        <strain evidence="8">HGW-Wallbacteria-1</strain>
    </source>
</reference>
<evidence type="ECO:0000256" key="2">
    <source>
        <dbReference type="ARBA" id="ARBA00022729"/>
    </source>
</evidence>
<dbReference type="Pfam" id="PF00263">
    <property type="entry name" value="Secretin"/>
    <property type="match status" value="1"/>
</dbReference>
<sequence>MWSKRSMWTRLTRGRFEMKDIFRKSVATLLVFGMTLSPAVQNCAMAQDDWEEESEQPQVVKLGIIENIKLSVGQSQIVYATGLNKVIVNTPEVVEVTVLNDREIMILGKSSGATDLLLFGDGARKDYRIEVREESGGIEDQIANLLGVRTVEVVMDKGIVFLKGSVPNAETRDRTLEIARAYSARVVDLLTVGVVPVRTKSASSAMARMMMPEPTLQERIQEQTGGAMIEVEESDAAVILKGVVDDSTVMDTAASVAAAFSQKKIINLIKLETQFFSLSDEIRKAINCPTVKVKLVYQGGQLPKDPKKIDSKLLTVLLAGTVPTGAKRQISEEIAKAFNGNVINHLTVAEPQQVVIEAKFVEVSKELTKELGFTWGDVKASSSGYGDDIATGVIRFVENIGVDQRGDATVTGAPVSDTYNPFNIANLNRLNPLAFRMTASKGENSVKVLSSPRILTLSGTEAELKVGGQVPVTTIGKDGNPVTEWKDYGISLNIKPTVDATGKIRADIDTEVSDLDYAHSDKQGNPAVKSKSAKTVVYVHDRDTIVISGLMTNQKAKQKNGVPYLMDIPVLGKLFSSSRWVNSKSELLVFLTPRVIQSQAASADVVNPPIRADLAGTMDTASSEIIATDKRIYDMKKNGTVGVTLKSSSVKAAKSAAQGKNSVLNSRVEAGRADVRVKDASKTSVSVPRHRPLAAAPSATAPSAVSEAMTVSDKREVSVKASTVAAAKPAASIDEDIIGTARASLRRQKKIRSIFRDIANRSDDAGESVK</sequence>
<feature type="domain" description="Pilus formation protein N-terminal" evidence="7">
    <location>
        <begin position="67"/>
        <end position="131"/>
    </location>
</feature>
<dbReference type="InterPro" id="IPR007055">
    <property type="entry name" value="BON_dom"/>
</dbReference>
<evidence type="ECO:0000256" key="4">
    <source>
        <dbReference type="RuleBase" id="RU004003"/>
    </source>
</evidence>
<evidence type="ECO:0000313" key="8">
    <source>
        <dbReference type="EMBL" id="PKK90385.1"/>
    </source>
</evidence>
<gene>
    <name evidence="8" type="ORF">CVV64_08455</name>
</gene>